<protein>
    <recommendedName>
        <fullName evidence="2">Zn(2)-C6 fungal-type domain-containing protein</fullName>
    </recommendedName>
</protein>
<dbReference type="OrthoDB" id="3525185at2759"/>
<keyword evidence="4" id="KW-1185">Reference proteome</keyword>
<keyword evidence="1" id="KW-0539">Nucleus</keyword>
<proteinExistence type="predicted"/>
<dbReference type="InParanoid" id="A0A0C3C1P4"/>
<gene>
    <name evidence="3" type="ORF">OIDMADRAFT_62242</name>
</gene>
<evidence type="ECO:0000313" key="3">
    <source>
        <dbReference type="EMBL" id="KIM92768.1"/>
    </source>
</evidence>
<dbReference type="PANTHER" id="PTHR38111">
    <property type="entry name" value="ZN(2)-C6 FUNGAL-TYPE DOMAIN-CONTAINING PROTEIN-RELATED"/>
    <property type="match status" value="1"/>
</dbReference>
<accession>A0A0C3C1P4</accession>
<reference evidence="4" key="2">
    <citation type="submission" date="2015-01" db="EMBL/GenBank/DDBJ databases">
        <title>Evolutionary Origins and Diversification of the Mycorrhizal Mutualists.</title>
        <authorList>
            <consortium name="DOE Joint Genome Institute"/>
            <consortium name="Mycorrhizal Genomics Consortium"/>
            <person name="Kohler A."/>
            <person name="Kuo A."/>
            <person name="Nagy L.G."/>
            <person name="Floudas D."/>
            <person name="Copeland A."/>
            <person name="Barry K.W."/>
            <person name="Cichocki N."/>
            <person name="Veneault-Fourrey C."/>
            <person name="LaButti K."/>
            <person name="Lindquist E.A."/>
            <person name="Lipzen A."/>
            <person name="Lundell T."/>
            <person name="Morin E."/>
            <person name="Murat C."/>
            <person name="Riley R."/>
            <person name="Ohm R."/>
            <person name="Sun H."/>
            <person name="Tunlid A."/>
            <person name="Henrissat B."/>
            <person name="Grigoriev I.V."/>
            <person name="Hibbett D.S."/>
            <person name="Martin F."/>
        </authorList>
    </citation>
    <scope>NUCLEOTIDE SEQUENCE [LARGE SCALE GENOMIC DNA]</scope>
    <source>
        <strain evidence="4">Zn</strain>
    </source>
</reference>
<reference evidence="3 4" key="1">
    <citation type="submission" date="2014-04" db="EMBL/GenBank/DDBJ databases">
        <authorList>
            <consortium name="DOE Joint Genome Institute"/>
            <person name="Kuo A."/>
            <person name="Martino E."/>
            <person name="Perotto S."/>
            <person name="Kohler A."/>
            <person name="Nagy L.G."/>
            <person name="Floudas D."/>
            <person name="Copeland A."/>
            <person name="Barry K.W."/>
            <person name="Cichocki N."/>
            <person name="Veneault-Fourrey C."/>
            <person name="LaButti K."/>
            <person name="Lindquist E.A."/>
            <person name="Lipzen A."/>
            <person name="Lundell T."/>
            <person name="Morin E."/>
            <person name="Murat C."/>
            <person name="Sun H."/>
            <person name="Tunlid A."/>
            <person name="Henrissat B."/>
            <person name="Grigoriev I.V."/>
            <person name="Hibbett D.S."/>
            <person name="Martin F."/>
            <person name="Nordberg H.P."/>
            <person name="Cantor M.N."/>
            <person name="Hua S.X."/>
        </authorList>
    </citation>
    <scope>NUCLEOTIDE SEQUENCE [LARGE SCALE GENOMIC DNA]</scope>
    <source>
        <strain evidence="3 4">Zn</strain>
    </source>
</reference>
<evidence type="ECO:0000256" key="1">
    <source>
        <dbReference type="ARBA" id="ARBA00023242"/>
    </source>
</evidence>
<dbReference type="InterPro" id="IPR001138">
    <property type="entry name" value="Zn2Cys6_DnaBD"/>
</dbReference>
<dbReference type="EMBL" id="KN832906">
    <property type="protein sequence ID" value="KIM92768.1"/>
    <property type="molecule type" value="Genomic_DNA"/>
</dbReference>
<dbReference type="GO" id="GO:0008270">
    <property type="term" value="F:zinc ion binding"/>
    <property type="evidence" value="ECO:0007669"/>
    <property type="project" value="InterPro"/>
</dbReference>
<dbReference type="InterPro" id="IPR053178">
    <property type="entry name" value="Osmoadaptation_assoc"/>
</dbReference>
<evidence type="ECO:0000259" key="2">
    <source>
        <dbReference type="PROSITE" id="PS50048"/>
    </source>
</evidence>
<dbReference type="PROSITE" id="PS00463">
    <property type="entry name" value="ZN2_CY6_FUNGAL_1"/>
    <property type="match status" value="1"/>
</dbReference>
<dbReference type="Gene3D" id="4.10.240.10">
    <property type="entry name" value="Zn(2)-C6 fungal-type DNA-binding domain"/>
    <property type="match status" value="1"/>
</dbReference>
<dbReference type="Pfam" id="PF00172">
    <property type="entry name" value="Zn_clus"/>
    <property type="match status" value="1"/>
</dbReference>
<dbReference type="SUPFAM" id="SSF57701">
    <property type="entry name" value="Zn2/Cys6 DNA-binding domain"/>
    <property type="match status" value="1"/>
</dbReference>
<dbReference type="Proteomes" id="UP000054321">
    <property type="component" value="Unassembled WGS sequence"/>
</dbReference>
<dbReference type="InterPro" id="IPR021858">
    <property type="entry name" value="Fun_TF"/>
</dbReference>
<dbReference type="HOGENOM" id="CLU_021599_5_2_1"/>
<dbReference type="GO" id="GO:0000981">
    <property type="term" value="F:DNA-binding transcription factor activity, RNA polymerase II-specific"/>
    <property type="evidence" value="ECO:0007669"/>
    <property type="project" value="InterPro"/>
</dbReference>
<dbReference type="PROSITE" id="PS50048">
    <property type="entry name" value="ZN2_CY6_FUNGAL_2"/>
    <property type="match status" value="1"/>
</dbReference>
<dbReference type="SMART" id="SM00066">
    <property type="entry name" value="GAL4"/>
    <property type="match status" value="1"/>
</dbReference>
<dbReference type="PANTHER" id="PTHR38111:SF6">
    <property type="entry name" value="FINGER DOMAIN PROTEIN, PUTATIVE (AFU_ORTHOLOGUE AFUA_8G01940)-RELATED"/>
    <property type="match status" value="1"/>
</dbReference>
<dbReference type="Pfam" id="PF11951">
    <property type="entry name" value="Fungal_trans_2"/>
    <property type="match status" value="1"/>
</dbReference>
<feature type="domain" description="Zn(2)-C6 fungal-type" evidence="2">
    <location>
        <begin position="10"/>
        <end position="39"/>
    </location>
</feature>
<name>A0A0C3C1P4_OIDMZ</name>
<organism evidence="3 4">
    <name type="scientific">Oidiodendron maius (strain Zn)</name>
    <dbReference type="NCBI Taxonomy" id="913774"/>
    <lineage>
        <taxon>Eukaryota</taxon>
        <taxon>Fungi</taxon>
        <taxon>Dikarya</taxon>
        <taxon>Ascomycota</taxon>
        <taxon>Pezizomycotina</taxon>
        <taxon>Leotiomycetes</taxon>
        <taxon>Leotiomycetes incertae sedis</taxon>
        <taxon>Myxotrichaceae</taxon>
        <taxon>Oidiodendron</taxon>
    </lineage>
</organism>
<dbReference type="AlphaFoldDB" id="A0A0C3C1P4"/>
<evidence type="ECO:0000313" key="4">
    <source>
        <dbReference type="Proteomes" id="UP000054321"/>
    </source>
</evidence>
<sequence>MVGVAGRSRGCKTCRQARVKCDDAYPICKRCSRLKLTCSGRNPYPVFVDGLSHLQIRAEDDDNCLPSQQGDVPRGICRTPIATIRRPPTANYNEIFLSHLVKNLLSEKGIGDQSSRITDWVVATTQSNLQTPTSQLAVGAFAAGYYGKRLSDHAAMNQGSLLYVRALREIQRDLRHPERVVETMTLASSLFLAGYEITTFDNTSGWLTHFLGIGQLVKFRGPHRHQTGIDRDLFLAVRSSVALAYLVRKKRCFLEEFAWKIIPWAANPGLKNSTDYLFDIFCDLPSIMEDINILQGSPVASDYSTTPLWKALGDRIMTCLQSLYQWRVEWQEKFPETYYPVGLDRLRDMKAAQLESYPFSIAIFFTEPIRATEICLYNCMQILLFRALDRIPRSVVPKMTPSSLYPRGIIHMVNPSLLLSPGEGSIETFTSEICRMVYFQLLSYPGSSGAMQLMFPLQVASRNVHPESRTSKWLTGIIALVADGYGLGAVKFADKIFADTDSFIVV</sequence>
<dbReference type="InterPro" id="IPR036864">
    <property type="entry name" value="Zn2-C6_fun-type_DNA-bd_sf"/>
</dbReference>
<dbReference type="CDD" id="cd00067">
    <property type="entry name" value="GAL4"/>
    <property type="match status" value="1"/>
</dbReference>